<organism evidence="2">
    <name type="scientific">Streptomyces sp. SID14436</name>
    <dbReference type="NCBI Taxonomy" id="2706070"/>
    <lineage>
        <taxon>Bacteria</taxon>
        <taxon>Bacillati</taxon>
        <taxon>Actinomycetota</taxon>
        <taxon>Actinomycetes</taxon>
        <taxon>Kitasatosporales</taxon>
        <taxon>Streptomycetaceae</taxon>
        <taxon>Streptomyces</taxon>
    </lineage>
</organism>
<reference evidence="2" key="1">
    <citation type="submission" date="2020-01" db="EMBL/GenBank/DDBJ databases">
        <title>Insect and environment-associated Actinomycetes.</title>
        <authorList>
            <person name="Currrie C."/>
            <person name="Chevrette M."/>
            <person name="Carlson C."/>
            <person name="Stubbendieck R."/>
            <person name="Wendt-Pienkowski E."/>
        </authorList>
    </citation>
    <scope>NUCLEOTIDE SEQUENCE</scope>
    <source>
        <strain evidence="2">SID14436</strain>
    </source>
</reference>
<gene>
    <name evidence="2" type="ORF">G3I53_09765</name>
</gene>
<evidence type="ECO:0000313" key="2">
    <source>
        <dbReference type="EMBL" id="NEA86319.1"/>
    </source>
</evidence>
<dbReference type="AlphaFoldDB" id="A0A6G3QS46"/>
<comment type="caution">
    <text evidence="2">The sequence shown here is derived from an EMBL/GenBank/DDBJ whole genome shotgun (WGS) entry which is preliminary data.</text>
</comment>
<evidence type="ECO:0000256" key="1">
    <source>
        <dbReference type="SAM" id="MobiDB-lite"/>
    </source>
</evidence>
<proteinExistence type="predicted"/>
<dbReference type="EMBL" id="JAAGMD010000264">
    <property type="protein sequence ID" value="NEA86319.1"/>
    <property type="molecule type" value="Genomic_DNA"/>
</dbReference>
<protein>
    <submittedName>
        <fullName evidence="2">Uncharacterized protein</fullName>
    </submittedName>
</protein>
<accession>A0A6G3QS46</accession>
<feature type="region of interest" description="Disordered" evidence="1">
    <location>
        <begin position="25"/>
        <end position="50"/>
    </location>
</feature>
<name>A0A6G3QS46_9ACTN</name>
<sequence>MIAAAAVLGVVAGTCTGYLIQAERPPTELPPLSQPVVPRAKGEAEPLPASQDRQIRLDGDLREFLIDRPKKARDVEDPPGRDGWMGLSAYAGRYNGPSDTFANLLADGFRRSATTSWRFGENGGVYINLTQFRQVDTLGASLWADNGVYWANREKDTRSWPIPGTGEHAGTVYVHDTPDRKPGYLPLYTAEAHAWRGDVYVEIFVHDSGPIPKSKIMDLAKRQVGKL</sequence>